<comment type="similarity">
    <text evidence="3">Belongs to the class II aldolase/RraA-like family.</text>
</comment>
<comment type="catalytic activity">
    <reaction evidence="12">
        <text>oxaloacetate + H(+) = pyruvate + CO2</text>
        <dbReference type="Rhea" id="RHEA:15641"/>
        <dbReference type="ChEBI" id="CHEBI:15361"/>
        <dbReference type="ChEBI" id="CHEBI:15378"/>
        <dbReference type="ChEBI" id="CHEBI:16452"/>
        <dbReference type="ChEBI" id="CHEBI:16526"/>
        <dbReference type="EC" id="4.1.1.112"/>
    </reaction>
</comment>
<evidence type="ECO:0000313" key="14">
    <source>
        <dbReference type="EMBL" id="GFH00434.1"/>
    </source>
</evidence>
<evidence type="ECO:0000256" key="1">
    <source>
        <dbReference type="ARBA" id="ARBA00001342"/>
    </source>
</evidence>
<dbReference type="PANTHER" id="PTHR33254:SF4">
    <property type="entry name" value="4-HYDROXY-4-METHYL-2-OXOGLUTARATE ALDOLASE 3-RELATED"/>
    <property type="match status" value="1"/>
</dbReference>
<keyword evidence="13" id="KW-0479">Metal-binding</keyword>
<evidence type="ECO:0000256" key="6">
    <source>
        <dbReference type="ARBA" id="ARBA00012947"/>
    </source>
</evidence>
<evidence type="ECO:0000256" key="11">
    <source>
        <dbReference type="ARBA" id="ARBA00032305"/>
    </source>
</evidence>
<comment type="cofactor">
    <cofactor evidence="2">
        <name>a divalent metal cation</name>
        <dbReference type="ChEBI" id="CHEBI:60240"/>
    </cofactor>
</comment>
<dbReference type="GO" id="GO:0047443">
    <property type="term" value="F:4-hydroxy-4-methyl-2-oxoglutarate aldolase activity"/>
    <property type="evidence" value="ECO:0007669"/>
    <property type="project" value="UniProtKB-EC"/>
</dbReference>
<feature type="binding site" evidence="13">
    <location>
        <position position="118"/>
    </location>
    <ligand>
        <name>Mg(2+)</name>
        <dbReference type="ChEBI" id="CHEBI:18420"/>
    </ligand>
</feature>
<feature type="binding site" evidence="13">
    <location>
        <position position="117"/>
    </location>
    <ligand>
        <name>substrate</name>
    </ligand>
</feature>
<comment type="subunit">
    <text evidence="4">Homotrimer.</text>
</comment>
<dbReference type="CDD" id="cd16841">
    <property type="entry name" value="RraA_family"/>
    <property type="match status" value="1"/>
</dbReference>
<dbReference type="EC" id="4.1.3.17" evidence="5"/>
<dbReference type="InterPro" id="IPR036704">
    <property type="entry name" value="RraA/RraA-like_sf"/>
</dbReference>
<evidence type="ECO:0000256" key="5">
    <source>
        <dbReference type="ARBA" id="ARBA00012213"/>
    </source>
</evidence>
<protein>
    <recommendedName>
        <fullName evidence="7">Putative 4-hydroxy-4-methyl-2-oxoglutarate aldolase</fullName>
        <ecNumber evidence="6">4.1.1.112</ecNumber>
        <ecNumber evidence="5">4.1.3.17</ecNumber>
    </recommendedName>
    <alternativeName>
        <fullName evidence="11">Oxaloacetate decarboxylase</fullName>
    </alternativeName>
    <alternativeName>
        <fullName evidence="9">Regulator of ribonuclease activity homolog</fullName>
    </alternativeName>
    <alternativeName>
        <fullName evidence="10">RraA-like protein</fullName>
    </alternativeName>
</protein>
<evidence type="ECO:0000256" key="7">
    <source>
        <dbReference type="ARBA" id="ARBA00016549"/>
    </source>
</evidence>
<dbReference type="SUPFAM" id="SSF89562">
    <property type="entry name" value="RraA-like"/>
    <property type="match status" value="1"/>
</dbReference>
<evidence type="ECO:0000256" key="12">
    <source>
        <dbReference type="ARBA" id="ARBA00047973"/>
    </source>
</evidence>
<dbReference type="GO" id="GO:0008948">
    <property type="term" value="F:oxaloacetate decarboxylase activity"/>
    <property type="evidence" value="ECO:0007669"/>
    <property type="project" value="UniProtKB-EC"/>
</dbReference>
<sequence length="222" mass="23345">MSSQDRNGIRARYLRVETPNVSDVLDELGVPGQALSAEFVPRSGTRLAGWAFTISGDSVAGGPPTDSAKVQACSEVQDGDVTVWAGNGNGACYFGELIALGLQGLGCRGALVDGGVRDLAWLEQAGFTTFATYRTPVQSIGRWQVQSWGQSISLPGATGRTVEVSPGDFILGDIDGVVVIPAEHVVPVLERAEAVTLREREIRQGLNDGMSLPEAIATYGAI</sequence>
<dbReference type="GO" id="GO:0046872">
    <property type="term" value="F:metal ion binding"/>
    <property type="evidence" value="ECO:0007669"/>
    <property type="project" value="UniProtKB-KW"/>
</dbReference>
<comment type="function">
    <text evidence="8">Catalyzes the aldol cleavage of 4-hydroxy-4-methyl-2-oxoglutarate (HMG) into 2 molecules of pyruvate. Also contains a secondary oxaloacetate (OAA) decarboxylase activity due to the common pyruvate enolate transition state formed following C-C bond cleavage in the retro-aldol and decarboxylation reactions.</text>
</comment>
<accession>A0A7I9ZHM3</accession>
<comment type="cofactor">
    <cofactor evidence="13">
        <name>Mg(2+)</name>
        <dbReference type="ChEBI" id="CHEBI:18420"/>
    </cofactor>
</comment>
<organism evidence="14 15">
    <name type="scientific">Mycolicibacterium hippocampi</name>
    <dbReference type="NCBI Taxonomy" id="659824"/>
    <lineage>
        <taxon>Bacteria</taxon>
        <taxon>Bacillati</taxon>
        <taxon>Actinomycetota</taxon>
        <taxon>Actinomycetes</taxon>
        <taxon>Mycobacteriales</taxon>
        <taxon>Mycobacteriaceae</taxon>
        <taxon>Mycolicibacterium</taxon>
    </lineage>
</organism>
<evidence type="ECO:0000256" key="4">
    <source>
        <dbReference type="ARBA" id="ARBA00011233"/>
    </source>
</evidence>
<evidence type="ECO:0000256" key="13">
    <source>
        <dbReference type="PIRSR" id="PIRSR605493-1"/>
    </source>
</evidence>
<dbReference type="EC" id="4.1.1.112" evidence="6"/>
<dbReference type="InterPro" id="IPR005493">
    <property type="entry name" value="RraA/RraA-like"/>
</dbReference>
<evidence type="ECO:0000256" key="3">
    <source>
        <dbReference type="ARBA" id="ARBA00008621"/>
    </source>
</evidence>
<evidence type="ECO:0000256" key="10">
    <source>
        <dbReference type="ARBA" id="ARBA00030169"/>
    </source>
</evidence>
<feature type="binding site" evidence="13">
    <location>
        <begin position="95"/>
        <end position="98"/>
    </location>
    <ligand>
        <name>substrate</name>
    </ligand>
</feature>
<dbReference type="Proteomes" id="UP000465304">
    <property type="component" value="Unassembled WGS sequence"/>
</dbReference>
<evidence type="ECO:0000256" key="2">
    <source>
        <dbReference type="ARBA" id="ARBA00001968"/>
    </source>
</evidence>
<comment type="caution">
    <text evidence="14">The sequence shown here is derived from an EMBL/GenBank/DDBJ whole genome shotgun (WGS) entry which is preliminary data.</text>
</comment>
<evidence type="ECO:0000256" key="8">
    <source>
        <dbReference type="ARBA" id="ARBA00025046"/>
    </source>
</evidence>
<reference evidence="14 15" key="1">
    <citation type="journal article" date="2019" name="Emerg. Microbes Infect.">
        <title>Comprehensive subspecies identification of 175 nontuberculous mycobacteria species based on 7547 genomic profiles.</title>
        <authorList>
            <person name="Matsumoto Y."/>
            <person name="Kinjo T."/>
            <person name="Motooka D."/>
            <person name="Nabeya D."/>
            <person name="Jung N."/>
            <person name="Uechi K."/>
            <person name="Horii T."/>
            <person name="Iida T."/>
            <person name="Fujita J."/>
            <person name="Nakamura S."/>
        </authorList>
    </citation>
    <scope>NUCLEOTIDE SEQUENCE [LARGE SCALE GENOMIC DNA]</scope>
    <source>
        <strain evidence="14 15">JCM 30996</strain>
    </source>
</reference>
<dbReference type="RefSeq" id="WP_205390287.1">
    <property type="nucleotide sequence ID" value="NZ_BLLB01000002.1"/>
</dbReference>
<keyword evidence="15" id="KW-1185">Reference proteome</keyword>
<dbReference type="AlphaFoldDB" id="A0A7I9ZHM3"/>
<name>A0A7I9ZHM3_9MYCO</name>
<evidence type="ECO:0000313" key="15">
    <source>
        <dbReference type="Proteomes" id="UP000465304"/>
    </source>
</evidence>
<evidence type="ECO:0000256" key="9">
    <source>
        <dbReference type="ARBA" id="ARBA00029596"/>
    </source>
</evidence>
<dbReference type="Pfam" id="PF03737">
    <property type="entry name" value="RraA-like"/>
    <property type="match status" value="1"/>
</dbReference>
<dbReference type="Gene3D" id="3.50.30.40">
    <property type="entry name" value="Ribonuclease E inhibitor RraA/RraA-like"/>
    <property type="match status" value="1"/>
</dbReference>
<proteinExistence type="inferred from homology"/>
<dbReference type="PANTHER" id="PTHR33254">
    <property type="entry name" value="4-HYDROXY-4-METHYL-2-OXOGLUTARATE ALDOLASE 3-RELATED"/>
    <property type="match status" value="1"/>
</dbReference>
<comment type="catalytic activity">
    <reaction evidence="1">
        <text>4-hydroxy-4-methyl-2-oxoglutarate = 2 pyruvate</text>
        <dbReference type="Rhea" id="RHEA:22748"/>
        <dbReference type="ChEBI" id="CHEBI:15361"/>
        <dbReference type="ChEBI" id="CHEBI:58276"/>
        <dbReference type="EC" id="4.1.3.17"/>
    </reaction>
</comment>
<gene>
    <name evidence="14" type="ORF">MHIP_09170</name>
</gene>
<dbReference type="EMBL" id="BLLB01000002">
    <property type="protein sequence ID" value="GFH00434.1"/>
    <property type="molecule type" value="Genomic_DNA"/>
</dbReference>
<keyword evidence="13" id="KW-0460">Magnesium</keyword>